<sequence>MGDGRWLGPVPWVCGCKGGLWLWLPVWSWVAFWVMRVGVGCRGVVIGVDQWLLAERDLWLLAEVGGFGLLWKRDRWLLVEVMGLGCYGRGIGGCGFGVEKGLMAMGRWLWLPV</sequence>
<name>A0A2N9HCV8_FAGSY</name>
<dbReference type="EMBL" id="OIVN01003569">
    <property type="protein sequence ID" value="SPD12196.1"/>
    <property type="molecule type" value="Genomic_DNA"/>
</dbReference>
<proteinExistence type="predicted"/>
<gene>
    <name evidence="1" type="ORF">FSB_LOCUS40078</name>
</gene>
<reference evidence="1" key="1">
    <citation type="submission" date="2018-02" db="EMBL/GenBank/DDBJ databases">
        <authorList>
            <person name="Cohen D.B."/>
            <person name="Kent A.D."/>
        </authorList>
    </citation>
    <scope>NUCLEOTIDE SEQUENCE</scope>
</reference>
<accession>A0A2N9HCV8</accession>
<evidence type="ECO:0000313" key="1">
    <source>
        <dbReference type="EMBL" id="SPD12196.1"/>
    </source>
</evidence>
<protein>
    <submittedName>
        <fullName evidence="1">Uncharacterized protein</fullName>
    </submittedName>
</protein>
<organism evidence="1">
    <name type="scientific">Fagus sylvatica</name>
    <name type="common">Beechnut</name>
    <dbReference type="NCBI Taxonomy" id="28930"/>
    <lineage>
        <taxon>Eukaryota</taxon>
        <taxon>Viridiplantae</taxon>
        <taxon>Streptophyta</taxon>
        <taxon>Embryophyta</taxon>
        <taxon>Tracheophyta</taxon>
        <taxon>Spermatophyta</taxon>
        <taxon>Magnoliopsida</taxon>
        <taxon>eudicotyledons</taxon>
        <taxon>Gunneridae</taxon>
        <taxon>Pentapetalae</taxon>
        <taxon>rosids</taxon>
        <taxon>fabids</taxon>
        <taxon>Fagales</taxon>
        <taxon>Fagaceae</taxon>
        <taxon>Fagus</taxon>
    </lineage>
</organism>
<dbReference type="PROSITE" id="PS51257">
    <property type="entry name" value="PROKAR_LIPOPROTEIN"/>
    <property type="match status" value="1"/>
</dbReference>
<dbReference type="AlphaFoldDB" id="A0A2N9HCV8"/>